<dbReference type="KEGG" id="gyu:FE374_14915"/>
<dbReference type="InterPro" id="IPR038765">
    <property type="entry name" value="Papain-like_cys_pep_sf"/>
</dbReference>
<keyword evidence="2" id="KW-0645">Protease</keyword>
<dbReference type="AlphaFoldDB" id="A0A5B8C5T8"/>
<reference evidence="6 7" key="1">
    <citation type="submission" date="2019-05" db="EMBL/GenBank/DDBJ databases">
        <title>Georgenia *** sp. nov., and Georgenia *** sp. nov., isolated from the intestinal contents of plateau pika (Ochotona curzoniae) in the Qinghai-Tibet plateau of China.</title>
        <authorList>
            <person name="Tian Z."/>
        </authorList>
    </citation>
    <scope>NUCLEOTIDE SEQUENCE [LARGE SCALE GENOMIC DNA]</scope>
    <source>
        <strain evidence="6 7">Z443</strain>
    </source>
</reference>
<dbReference type="PANTHER" id="PTHR30032">
    <property type="entry name" value="N-ACETYLMURAMOYL-L-ALANINE AMIDASE-RELATED"/>
    <property type="match status" value="1"/>
</dbReference>
<dbReference type="InterPro" id="IPR007253">
    <property type="entry name" value="Cell_wall-bd_2"/>
</dbReference>
<comment type="similarity">
    <text evidence="1">Belongs to the peptidase C40 family.</text>
</comment>
<dbReference type="Proteomes" id="UP000314616">
    <property type="component" value="Chromosome"/>
</dbReference>
<dbReference type="GO" id="GO:0006508">
    <property type="term" value="P:proteolysis"/>
    <property type="evidence" value="ECO:0007669"/>
    <property type="project" value="UniProtKB-KW"/>
</dbReference>
<dbReference type="Pfam" id="PF00877">
    <property type="entry name" value="NLPC_P60"/>
    <property type="match status" value="1"/>
</dbReference>
<dbReference type="PANTHER" id="PTHR30032:SF8">
    <property type="entry name" value="GERMINATION-SPECIFIC N-ACETYLMURAMOYL-L-ALANINE AMIDASE"/>
    <property type="match status" value="1"/>
</dbReference>
<organism evidence="6 7">
    <name type="scientific">Georgenia yuyongxinii</name>
    <dbReference type="NCBI Taxonomy" id="2589797"/>
    <lineage>
        <taxon>Bacteria</taxon>
        <taxon>Bacillati</taxon>
        <taxon>Actinomycetota</taxon>
        <taxon>Actinomycetes</taxon>
        <taxon>Micrococcales</taxon>
        <taxon>Bogoriellaceae</taxon>
        <taxon>Georgenia</taxon>
    </lineage>
</organism>
<keyword evidence="4" id="KW-0788">Thiol protease</keyword>
<proteinExistence type="inferred from homology"/>
<dbReference type="SUPFAM" id="SSF54001">
    <property type="entry name" value="Cysteine proteinases"/>
    <property type="match status" value="1"/>
</dbReference>
<evidence type="ECO:0000259" key="5">
    <source>
        <dbReference type="PROSITE" id="PS51935"/>
    </source>
</evidence>
<gene>
    <name evidence="6" type="ORF">FE374_14915</name>
</gene>
<feature type="domain" description="NlpC/P60" evidence="5">
    <location>
        <begin position="382"/>
        <end position="511"/>
    </location>
</feature>
<protein>
    <recommendedName>
        <fullName evidence="5">NlpC/P60 domain-containing protein</fullName>
    </recommendedName>
</protein>
<evidence type="ECO:0000256" key="3">
    <source>
        <dbReference type="ARBA" id="ARBA00022801"/>
    </source>
</evidence>
<dbReference type="InterPro" id="IPR051922">
    <property type="entry name" value="Bact_Sporulation_Assoc"/>
</dbReference>
<accession>A0A5B8C5T8</accession>
<dbReference type="Pfam" id="PF04122">
    <property type="entry name" value="CW_binding_2"/>
    <property type="match status" value="3"/>
</dbReference>
<dbReference type="InterPro" id="IPR000064">
    <property type="entry name" value="NLP_P60_dom"/>
</dbReference>
<evidence type="ECO:0000256" key="2">
    <source>
        <dbReference type="ARBA" id="ARBA00022670"/>
    </source>
</evidence>
<evidence type="ECO:0000313" key="6">
    <source>
        <dbReference type="EMBL" id="QDC25728.1"/>
    </source>
</evidence>
<dbReference type="GO" id="GO:0008234">
    <property type="term" value="F:cysteine-type peptidase activity"/>
    <property type="evidence" value="ECO:0007669"/>
    <property type="project" value="UniProtKB-KW"/>
</dbReference>
<dbReference type="EMBL" id="CP040915">
    <property type="protein sequence ID" value="QDC25728.1"/>
    <property type="molecule type" value="Genomic_DNA"/>
</dbReference>
<name>A0A5B8C5T8_9MICO</name>
<keyword evidence="3" id="KW-0378">Hydrolase</keyword>
<sequence length="511" mass="51223">MCRPYRFHVAGVTDENDGYECLPVRLAFGAPVNGRLRALAVAAALALGATPASLAVAPNAQAAPTTIASTRLAGDDRYATSAAISAANFKPGAAVAYVASGRDFPDALSGAAAAGTQGAPVLLTTPTALPEAVRAELARLRPKSIVVLGGEGAVSEVVREGLQALTTGVVARLAGTDRYATSAAVSAATFPRDVAVTYVATGRGFADALSGAAAAGAKDAPLLLVPGSSVTAEVRTELARLSPDRIVVLGSTGAVSAGVEAELAAFAPAVDRLGGADRYATSAAVSADSFPAGVPAAYLASGLDFPDALAGAPVAGLVGGPVLLVPASIPAAVRTELTRLSPGKVVVLGGPGAVSTAVVQQAVGHDEIGRIAAAYTAPPLSKGAGAKSLAWAHTQLGVPYKWAGTGPDTGGYDCSGLVMKAYEAAGVTLTRTTRQQWASTTRVALEDLQPGDIVFWSSNGQPSGIYHNALYAGKDPVTGKSMRLQAPSPGKFVELVPMLEANLLPFGGRIG</sequence>
<dbReference type="PROSITE" id="PS51935">
    <property type="entry name" value="NLPC_P60"/>
    <property type="match status" value="1"/>
</dbReference>
<dbReference type="OrthoDB" id="5188291at2"/>
<evidence type="ECO:0000256" key="1">
    <source>
        <dbReference type="ARBA" id="ARBA00007074"/>
    </source>
</evidence>
<dbReference type="Gene3D" id="3.90.1720.10">
    <property type="entry name" value="endopeptidase domain like (from Nostoc punctiforme)"/>
    <property type="match status" value="1"/>
</dbReference>
<evidence type="ECO:0000256" key="4">
    <source>
        <dbReference type="ARBA" id="ARBA00022807"/>
    </source>
</evidence>
<dbReference type="Gene3D" id="3.40.50.12090">
    <property type="match status" value="1"/>
</dbReference>
<evidence type="ECO:0000313" key="7">
    <source>
        <dbReference type="Proteomes" id="UP000314616"/>
    </source>
</evidence>